<gene>
    <name evidence="1" type="ORF">ACFPZ4_11245</name>
</gene>
<name>A0ABW1HKJ0_9ACTN</name>
<comment type="caution">
    <text evidence="1">The sequence shown here is derived from an EMBL/GenBank/DDBJ whole genome shotgun (WGS) entry which is preliminary data.</text>
</comment>
<proteinExistence type="predicted"/>
<organism evidence="1 2">
    <name type="scientific">Micromonospora harpali</name>
    <dbReference type="NCBI Taxonomy" id="1490225"/>
    <lineage>
        <taxon>Bacteria</taxon>
        <taxon>Bacillati</taxon>
        <taxon>Actinomycetota</taxon>
        <taxon>Actinomycetes</taxon>
        <taxon>Micromonosporales</taxon>
        <taxon>Micromonosporaceae</taxon>
        <taxon>Micromonospora</taxon>
    </lineage>
</organism>
<keyword evidence="2" id="KW-1185">Reference proteome</keyword>
<accession>A0ABW1HKJ0</accession>
<dbReference type="EMBL" id="JBHSQQ010000048">
    <property type="protein sequence ID" value="MFC5942051.1"/>
    <property type="molecule type" value="Genomic_DNA"/>
</dbReference>
<dbReference type="Proteomes" id="UP001596207">
    <property type="component" value="Unassembled WGS sequence"/>
</dbReference>
<sequence length="126" mass="13799">MVLLLICCGTFGRTVWPPVQVEALCGTFESQLKGSISFASDGSFSASNITFGRNAAAELERISGTGELELERSLTASTEATLVMKDARARVGLEVERGWRGEVVLWRYVDDPDSGERETFRRTSSC</sequence>
<evidence type="ECO:0000313" key="1">
    <source>
        <dbReference type="EMBL" id="MFC5942051.1"/>
    </source>
</evidence>
<reference evidence="2" key="1">
    <citation type="journal article" date="2019" name="Int. J. Syst. Evol. Microbiol.">
        <title>The Global Catalogue of Microorganisms (GCM) 10K type strain sequencing project: providing services to taxonomists for standard genome sequencing and annotation.</title>
        <authorList>
            <consortium name="The Broad Institute Genomics Platform"/>
            <consortium name="The Broad Institute Genome Sequencing Center for Infectious Disease"/>
            <person name="Wu L."/>
            <person name="Ma J."/>
        </authorList>
    </citation>
    <scope>NUCLEOTIDE SEQUENCE [LARGE SCALE GENOMIC DNA]</scope>
    <source>
        <strain evidence="2">CGMCC 4.7173</strain>
    </source>
</reference>
<dbReference type="RefSeq" id="WP_353898730.1">
    <property type="nucleotide sequence ID" value="NZ_CP158970.1"/>
</dbReference>
<evidence type="ECO:0000313" key="2">
    <source>
        <dbReference type="Proteomes" id="UP001596207"/>
    </source>
</evidence>
<protein>
    <submittedName>
        <fullName evidence="1">Uncharacterized protein</fullName>
    </submittedName>
</protein>